<gene>
    <name evidence="1" type="ORF">HMPREF0731_1330</name>
</gene>
<dbReference type="Gene3D" id="3.40.1000.10">
    <property type="entry name" value="Mog1/PsbP, alpha/beta/alpha sandwich"/>
    <property type="match status" value="1"/>
</dbReference>
<dbReference type="InterPro" id="IPR016123">
    <property type="entry name" value="Mog1/PsbP_a/b/a-sand"/>
</dbReference>
<keyword evidence="2" id="KW-1185">Reference proteome</keyword>
<dbReference type="Pfam" id="PF08786">
    <property type="entry name" value="DcrB"/>
    <property type="match status" value="1"/>
</dbReference>
<sequence>MIQGMQMDCPPGWQDRSMLILSAAQPGGSGVTPNMVVTQDRLPPDLPEPPEERMAALLDRQVAQMRGQLANFAEVSRRILAGSRRPTAELRVDWSSPQALLTQWVTFVDAGEGRLLVATGTAGRADFAAAEPVFREMLRSFRLG</sequence>
<organism evidence="1 2">
    <name type="scientific">Pseudoroseomonas cervicalis ATCC 49957</name>
    <dbReference type="NCBI Taxonomy" id="525371"/>
    <lineage>
        <taxon>Bacteria</taxon>
        <taxon>Pseudomonadati</taxon>
        <taxon>Pseudomonadota</taxon>
        <taxon>Alphaproteobacteria</taxon>
        <taxon>Acetobacterales</taxon>
        <taxon>Roseomonadaceae</taxon>
        <taxon>Roseomonas</taxon>
    </lineage>
</organism>
<evidence type="ECO:0000313" key="2">
    <source>
        <dbReference type="Proteomes" id="UP000005324"/>
    </source>
</evidence>
<dbReference type="OrthoDB" id="7563785at2"/>
<name>D5RJS0_9PROT</name>
<reference evidence="1 2" key="1">
    <citation type="submission" date="2010-04" db="EMBL/GenBank/DDBJ databases">
        <authorList>
            <person name="Qin X."/>
            <person name="Bachman B."/>
            <person name="Battles P."/>
            <person name="Bell A."/>
            <person name="Bess C."/>
            <person name="Bickham C."/>
            <person name="Chaboub L."/>
            <person name="Chen D."/>
            <person name="Coyle M."/>
            <person name="Deiros D.R."/>
            <person name="Dinh H."/>
            <person name="Forbes L."/>
            <person name="Fowler G."/>
            <person name="Francisco L."/>
            <person name="Fu Q."/>
            <person name="Gubbala S."/>
            <person name="Hale W."/>
            <person name="Han Y."/>
            <person name="Hemphill L."/>
            <person name="Highlander S.K."/>
            <person name="Hirani K."/>
            <person name="Hogues M."/>
            <person name="Jackson L."/>
            <person name="Jakkamsetti A."/>
            <person name="Javaid M."/>
            <person name="Jiang H."/>
            <person name="Korchina V."/>
            <person name="Kovar C."/>
            <person name="Lara F."/>
            <person name="Lee S."/>
            <person name="Mata R."/>
            <person name="Mathew T."/>
            <person name="Moen C."/>
            <person name="Morales K."/>
            <person name="Munidasa M."/>
            <person name="Nazareth L."/>
            <person name="Ngo R."/>
            <person name="Nguyen L."/>
            <person name="Okwuonu G."/>
            <person name="Ongeri F."/>
            <person name="Patil S."/>
            <person name="Petrosino J."/>
            <person name="Pham C."/>
            <person name="Pham P."/>
            <person name="Pu L.-L."/>
            <person name="Puazo M."/>
            <person name="Raj R."/>
            <person name="Reid J."/>
            <person name="Rouhana J."/>
            <person name="Saada N."/>
            <person name="Shang Y."/>
            <person name="Simmons D."/>
            <person name="Thornton R."/>
            <person name="Warren J."/>
            <person name="Weissenberger G."/>
            <person name="Zhang J."/>
            <person name="Zhang L."/>
            <person name="Zhou C."/>
            <person name="Zhu D."/>
            <person name="Muzny D."/>
            <person name="Worley K."/>
            <person name="Gibbs R."/>
        </authorList>
    </citation>
    <scope>NUCLEOTIDE SEQUENCE [LARGE SCALE GENOMIC DNA]</scope>
    <source>
        <strain evidence="1 2">ATCC 49957</strain>
    </source>
</reference>
<dbReference type="InterPro" id="IPR014894">
    <property type="entry name" value="DcrB/EagT6"/>
</dbReference>
<dbReference type="HOGENOM" id="CLU_1748452_0_0_5"/>
<dbReference type="RefSeq" id="WP_007005179.1">
    <property type="nucleotide sequence ID" value="NZ_GG770781.1"/>
</dbReference>
<protein>
    <recommendedName>
        <fullName evidence="3">DUF1795 domain-containing protein</fullName>
    </recommendedName>
</protein>
<dbReference type="EMBL" id="ADVL01000218">
    <property type="protein sequence ID" value="EFH12447.1"/>
    <property type="molecule type" value="Genomic_DNA"/>
</dbReference>
<dbReference type="SUPFAM" id="SSF55724">
    <property type="entry name" value="Mog1p/PsbP-like"/>
    <property type="match status" value="1"/>
</dbReference>
<dbReference type="AlphaFoldDB" id="D5RJS0"/>
<evidence type="ECO:0000313" key="1">
    <source>
        <dbReference type="EMBL" id="EFH12447.1"/>
    </source>
</evidence>
<proteinExistence type="predicted"/>
<accession>D5RJS0</accession>
<comment type="caution">
    <text evidence="1">The sequence shown here is derived from an EMBL/GenBank/DDBJ whole genome shotgun (WGS) entry which is preliminary data.</text>
</comment>
<evidence type="ECO:0008006" key="3">
    <source>
        <dbReference type="Google" id="ProtNLM"/>
    </source>
</evidence>
<dbReference type="Proteomes" id="UP000005324">
    <property type="component" value="Unassembled WGS sequence"/>
</dbReference>